<dbReference type="Proteomes" id="UP000051221">
    <property type="component" value="Unassembled WGS sequence"/>
</dbReference>
<dbReference type="AlphaFoldDB" id="A0A0Q2MB97"/>
<dbReference type="InParanoid" id="A0A0Q2MB97"/>
<dbReference type="RefSeq" id="WP_055466256.1">
    <property type="nucleotide sequence ID" value="NZ_LKHS01000010.1"/>
</dbReference>
<accession>A0A0Q2MB97</accession>
<organism evidence="1 2">
    <name type="scientific">Vibrio furnissii</name>
    <dbReference type="NCBI Taxonomy" id="29494"/>
    <lineage>
        <taxon>Bacteria</taxon>
        <taxon>Pseudomonadati</taxon>
        <taxon>Pseudomonadota</taxon>
        <taxon>Gammaproteobacteria</taxon>
        <taxon>Vibrionales</taxon>
        <taxon>Vibrionaceae</taxon>
        <taxon>Vibrio</taxon>
    </lineage>
</organism>
<dbReference type="EMBL" id="LKHS01000010">
    <property type="protein sequence ID" value="KQH85305.1"/>
    <property type="molecule type" value="Genomic_DNA"/>
</dbReference>
<sequence>MIVNFYEVAPDGTLSIRNRITSVDNTTPLLPKLDETVFFKAPSSGCYRVANIVHIVEQPSDEPTFARLSEVDVHLVKIEDISPDYAI</sequence>
<gene>
    <name evidence="1" type="ORF">AMR76_12395</name>
</gene>
<keyword evidence="2" id="KW-1185">Reference proteome</keyword>
<evidence type="ECO:0000313" key="2">
    <source>
        <dbReference type="Proteomes" id="UP000051221"/>
    </source>
</evidence>
<reference evidence="1 2" key="1">
    <citation type="submission" date="2015-08" db="EMBL/GenBank/DDBJ databases">
        <title>Antibacterial properties of a collection of Vibrionaceae strains.</title>
        <authorList>
            <person name="Giubergia S."/>
        </authorList>
    </citation>
    <scope>NUCLEOTIDE SEQUENCE [LARGE SCALE GENOMIC DNA]</scope>
    <source>
        <strain evidence="1 2">S0821</strain>
    </source>
</reference>
<comment type="caution">
    <text evidence="1">The sequence shown here is derived from an EMBL/GenBank/DDBJ whole genome shotgun (WGS) entry which is preliminary data.</text>
</comment>
<proteinExistence type="predicted"/>
<name>A0A0Q2MB97_VIBFU</name>
<evidence type="ECO:0000313" key="1">
    <source>
        <dbReference type="EMBL" id="KQH85305.1"/>
    </source>
</evidence>
<protein>
    <submittedName>
        <fullName evidence="1">Uncharacterized protein</fullName>
    </submittedName>
</protein>